<dbReference type="NCBIfam" id="NF003840">
    <property type="entry name" value="PRK05421.1-2"/>
    <property type="match status" value="1"/>
</dbReference>
<comment type="similarity">
    <text evidence="2">Belongs to the UPF0294 family.</text>
</comment>
<proteinExistence type="inferred from homology"/>
<evidence type="ECO:0000313" key="4">
    <source>
        <dbReference type="EMBL" id="EGA70043.1"/>
    </source>
</evidence>
<sequence>MKKRWLLLFPVLLVLLGVASYQTVFTLPNQPQLSSISEGQLELSLQCYRNASASVVDDNQQVSVLVWNIYKQNRANWQSELERLSEGKQLVLLQEASMTAELRQWIQSKQWFGSQVDAFKAFDTTAGVLNLSQPTPSLACAYTELEPWLRLPKSALYATYPLSNGQALAVVNIHAVNFTYGTTEYRRQLDVLVDQLLKHQGPIIVAGDFNSWSDARMKVMQQALNKLGLKEAQYQPDNRTQFMTGLALDHVFYRDLVVETAKAPVTDASDHNPIEMRFRLKNKDIERPN</sequence>
<feature type="domain" description="Endonuclease/exonuclease/phosphatase" evidence="3">
    <location>
        <begin position="66"/>
        <end position="271"/>
    </location>
</feature>
<comment type="subcellular location">
    <subcellularLocation>
        <location evidence="2">Cytoplasm</location>
    </subcellularLocation>
</comment>
<dbReference type="Proteomes" id="UP000006228">
    <property type="component" value="Unassembled WGS sequence"/>
</dbReference>
<dbReference type="HAMAP" id="MF_01119">
    <property type="entry name" value="UPF0294"/>
    <property type="match status" value="1"/>
</dbReference>
<evidence type="ECO:0000256" key="2">
    <source>
        <dbReference type="HAMAP-Rule" id="MF_01119"/>
    </source>
</evidence>
<evidence type="ECO:0000259" key="3">
    <source>
        <dbReference type="Pfam" id="PF03372"/>
    </source>
</evidence>
<evidence type="ECO:0000256" key="1">
    <source>
        <dbReference type="ARBA" id="ARBA00022490"/>
    </source>
</evidence>
<dbReference type="AlphaFoldDB" id="E8M7R3"/>
<dbReference type="EMBL" id="AEVT01000067">
    <property type="protein sequence ID" value="EGA70043.1"/>
    <property type="molecule type" value="Genomic_DNA"/>
</dbReference>
<accession>E8M7R3</accession>
<protein>
    <recommendedName>
        <fullName evidence="2">UPF0294 protein VISI1226_08137</fullName>
    </recommendedName>
</protein>
<dbReference type="SUPFAM" id="SSF56219">
    <property type="entry name" value="DNase I-like"/>
    <property type="match status" value="1"/>
</dbReference>
<dbReference type="Gene3D" id="3.60.10.10">
    <property type="entry name" value="Endonuclease/exonuclease/phosphatase"/>
    <property type="match status" value="1"/>
</dbReference>
<gene>
    <name evidence="4" type="ORF">VISI1226_08137</name>
</gene>
<dbReference type="GO" id="GO:0003824">
    <property type="term" value="F:catalytic activity"/>
    <property type="evidence" value="ECO:0007669"/>
    <property type="project" value="InterPro"/>
</dbReference>
<dbReference type="NCBIfam" id="NF003842">
    <property type="entry name" value="PRK05421.1-4"/>
    <property type="match status" value="1"/>
</dbReference>
<name>E8M7R3_PHOS4</name>
<dbReference type="InterPro" id="IPR022958">
    <property type="entry name" value="UPF0294"/>
</dbReference>
<evidence type="ECO:0000313" key="5">
    <source>
        <dbReference type="Proteomes" id="UP000006228"/>
    </source>
</evidence>
<dbReference type="RefSeq" id="WP_008077539.1">
    <property type="nucleotide sequence ID" value="NZ_AEVT01000067.1"/>
</dbReference>
<dbReference type="GeneID" id="95569624"/>
<dbReference type="InterPro" id="IPR005135">
    <property type="entry name" value="Endo/exonuclease/phosphatase"/>
</dbReference>
<dbReference type="GO" id="GO:0005737">
    <property type="term" value="C:cytoplasm"/>
    <property type="evidence" value="ECO:0007669"/>
    <property type="project" value="UniProtKB-SubCell"/>
</dbReference>
<reference evidence="4 5" key="1">
    <citation type="journal article" date="2012" name="Int. J. Syst. Evol. Microbiol.">
        <title>Vibrio caribbeanicus sp. nov., isolated from the marine sponge Scleritoderma cyanea.</title>
        <authorList>
            <person name="Hoffmann M."/>
            <person name="Monday S.R."/>
            <person name="Allard M.W."/>
            <person name="Strain E.A."/>
            <person name="Whittaker P."/>
            <person name="Naum M."/>
            <person name="McCarthy P.J."/>
            <person name="Lopez J.V."/>
            <person name="Fischer M."/>
            <person name="Brown E.W."/>
        </authorList>
    </citation>
    <scope>NUCLEOTIDE SEQUENCE [LARGE SCALE GENOMIC DNA]</scope>
    <source>
        <strain evidence="5">DSMZ 21326</strain>
    </source>
</reference>
<comment type="caution">
    <text evidence="4">The sequence shown here is derived from an EMBL/GenBank/DDBJ whole genome shotgun (WGS) entry which is preliminary data.</text>
</comment>
<dbReference type="OrthoDB" id="9793162at2"/>
<organism evidence="4 5">
    <name type="scientific">Vibrio sinaloensis DSM 21326</name>
    <dbReference type="NCBI Taxonomy" id="945550"/>
    <lineage>
        <taxon>Bacteria</taxon>
        <taxon>Pseudomonadati</taxon>
        <taxon>Pseudomonadota</taxon>
        <taxon>Gammaproteobacteria</taxon>
        <taxon>Vibrionales</taxon>
        <taxon>Vibrionaceae</taxon>
        <taxon>Vibrio</taxon>
        <taxon>Vibrio oreintalis group</taxon>
    </lineage>
</organism>
<keyword evidence="1 2" id="KW-0963">Cytoplasm</keyword>
<dbReference type="InterPro" id="IPR036691">
    <property type="entry name" value="Endo/exonu/phosph_ase_sf"/>
</dbReference>
<dbReference type="eggNOG" id="COG3021">
    <property type="taxonomic scope" value="Bacteria"/>
</dbReference>
<dbReference type="Pfam" id="PF03372">
    <property type="entry name" value="Exo_endo_phos"/>
    <property type="match status" value="1"/>
</dbReference>
<dbReference type="NCBIfam" id="NF003841">
    <property type="entry name" value="PRK05421.1-3"/>
    <property type="match status" value="1"/>
</dbReference>